<dbReference type="KEGG" id="mmg:MTBMA_c00870"/>
<dbReference type="AlphaFoldDB" id="D9PTZ9"/>
<dbReference type="EMBL" id="CP001710">
    <property type="protein sequence ID" value="ADL57697.1"/>
    <property type="molecule type" value="Genomic_DNA"/>
</dbReference>
<evidence type="ECO:0000313" key="2">
    <source>
        <dbReference type="Proteomes" id="UP000000345"/>
    </source>
</evidence>
<protein>
    <submittedName>
        <fullName evidence="1">Uncharacterized protein</fullName>
    </submittedName>
</protein>
<proteinExistence type="predicted"/>
<dbReference type="Proteomes" id="UP000000345">
    <property type="component" value="Chromosome"/>
</dbReference>
<dbReference type="HOGENOM" id="CLU_3039119_0_0_2"/>
<keyword evidence="2" id="KW-1185">Reference proteome</keyword>
<reference key="1">
    <citation type="submission" date="2009-08" db="EMBL/GenBank/DDBJ databases">
        <title>The genome sequence of Methanothermobacter marburgensis.</title>
        <authorList>
            <person name="Kaster A."/>
            <person name="Seedorf H."/>
            <person name="Goenrich M."/>
            <person name="Wiezer A."/>
            <person name="Liesegang H."/>
            <person name="Thauer R."/>
            <person name="Gottschalk G."/>
        </authorList>
    </citation>
    <scope>NUCLEOTIDE SEQUENCE</scope>
    <source>
        <strain>Marburg</strain>
    </source>
</reference>
<name>D9PTZ9_METTM</name>
<organism evidence="1 2">
    <name type="scientific">Methanothermobacter marburgensis (strain ATCC BAA-927 / DSM 2133 / JCM 14651 / NBRC 100331 / OCM 82 / Marburg)</name>
    <name type="common">Methanobacterium thermoautotrophicum</name>
    <dbReference type="NCBI Taxonomy" id="79929"/>
    <lineage>
        <taxon>Archaea</taxon>
        <taxon>Methanobacteriati</taxon>
        <taxon>Methanobacteriota</taxon>
        <taxon>Methanomada group</taxon>
        <taxon>Methanobacteria</taxon>
        <taxon>Methanobacteriales</taxon>
        <taxon>Methanobacteriaceae</taxon>
        <taxon>Methanothermobacter</taxon>
    </lineage>
</organism>
<reference evidence="1 2" key="2">
    <citation type="journal article" date="2010" name="J. Bacteriol.">
        <title>Complete genome sequence of Methanothermobacter marburgensis, a methanoarchaeon model organism.</title>
        <authorList>
            <person name="Liesegang H."/>
            <person name="Kaster A.K."/>
            <person name="Wiezer A."/>
            <person name="Goenrich M."/>
            <person name="Wollherr A."/>
            <person name="Seedorf H."/>
            <person name="Gottschalk G."/>
            <person name="Thauer R.K."/>
        </authorList>
    </citation>
    <scope>NUCLEOTIDE SEQUENCE [LARGE SCALE GENOMIC DNA]</scope>
    <source>
        <strain evidence="2">ATCC BAA-927 / DSM 2133 / JCM 14651 / NBRC 100331 / OCM 82 / Marburg</strain>
    </source>
</reference>
<accession>D9PTZ9</accession>
<dbReference type="PaxDb" id="79929-MTBMA_c00870"/>
<gene>
    <name evidence="1" type="ordered locus">MTBMA_c00870</name>
</gene>
<sequence>MVYVIGIISVMSRVITPQEMLLLNWPVKAPSVFPSSPSRGKGDLSLPIFITLTY</sequence>
<evidence type="ECO:0000313" key="1">
    <source>
        <dbReference type="EMBL" id="ADL57697.1"/>
    </source>
</evidence>
<dbReference type="STRING" id="79929.MTBMA_c00870"/>